<dbReference type="InterPro" id="IPR006442">
    <property type="entry name" value="Antitoxin_Phd/YefM"/>
</dbReference>
<comment type="function">
    <text evidence="2">Antitoxin component of a type II toxin-antitoxin (TA) system.</text>
</comment>
<dbReference type="RefSeq" id="WP_074713579.1">
    <property type="nucleotide sequence ID" value="NZ_FNTV01000002.1"/>
</dbReference>
<dbReference type="SUPFAM" id="SSF143120">
    <property type="entry name" value="YefM-like"/>
    <property type="match status" value="1"/>
</dbReference>
<accession>A0A1H5PDE7</accession>
<evidence type="ECO:0000256" key="1">
    <source>
        <dbReference type="ARBA" id="ARBA00009981"/>
    </source>
</evidence>
<dbReference type="PANTHER" id="PTHR33713:SF10">
    <property type="entry name" value="ANTITOXIN YAFN"/>
    <property type="match status" value="1"/>
</dbReference>
<evidence type="ECO:0000313" key="3">
    <source>
        <dbReference type="EMBL" id="SEF11816.1"/>
    </source>
</evidence>
<dbReference type="InterPro" id="IPR051405">
    <property type="entry name" value="phD/YefM_antitoxin"/>
</dbReference>
<organism evidence="3 4">
    <name type="scientific">Arthrobacter alpinus</name>
    <dbReference type="NCBI Taxonomy" id="656366"/>
    <lineage>
        <taxon>Bacteria</taxon>
        <taxon>Bacillati</taxon>
        <taxon>Actinomycetota</taxon>
        <taxon>Actinomycetes</taxon>
        <taxon>Micrococcales</taxon>
        <taxon>Micrococcaceae</taxon>
        <taxon>Arthrobacter</taxon>
    </lineage>
</organism>
<proteinExistence type="inferred from homology"/>
<dbReference type="EMBL" id="FNTV01000002">
    <property type="protein sequence ID" value="SEF11816.1"/>
    <property type="molecule type" value="Genomic_DNA"/>
</dbReference>
<dbReference type="Proteomes" id="UP000182725">
    <property type="component" value="Unassembled WGS sequence"/>
</dbReference>
<dbReference type="Gene3D" id="3.40.1620.10">
    <property type="entry name" value="YefM-like domain"/>
    <property type="match status" value="1"/>
</dbReference>
<dbReference type="Pfam" id="PF02604">
    <property type="entry name" value="PhdYeFM_antitox"/>
    <property type="match status" value="1"/>
</dbReference>
<evidence type="ECO:0000313" key="4">
    <source>
        <dbReference type="Proteomes" id="UP000182725"/>
    </source>
</evidence>
<protein>
    <recommendedName>
        <fullName evidence="2">Antitoxin</fullName>
    </recommendedName>
</protein>
<dbReference type="NCBIfam" id="TIGR01552">
    <property type="entry name" value="phd_fam"/>
    <property type="match status" value="1"/>
</dbReference>
<comment type="similarity">
    <text evidence="1 2">Belongs to the phD/YefM antitoxin family.</text>
</comment>
<gene>
    <name evidence="3" type="ORF">SAMN04489740_4146</name>
</gene>
<sequence>MNTITSSITVRALRDGLADAVGRAGYGHERVQITKNGKPAAVLIGPEDFELLEQLEMMRDVSEYRVAKAEDSGGRVSLDELRAELEA</sequence>
<evidence type="ECO:0000256" key="2">
    <source>
        <dbReference type="RuleBase" id="RU362080"/>
    </source>
</evidence>
<dbReference type="PANTHER" id="PTHR33713">
    <property type="entry name" value="ANTITOXIN YAFN-RELATED"/>
    <property type="match status" value="1"/>
</dbReference>
<dbReference type="AlphaFoldDB" id="A0A1H5PDE7"/>
<reference evidence="3 4" key="1">
    <citation type="submission" date="2016-10" db="EMBL/GenBank/DDBJ databases">
        <authorList>
            <person name="de Groot N.N."/>
        </authorList>
    </citation>
    <scope>NUCLEOTIDE SEQUENCE [LARGE SCALE GENOMIC DNA]</scope>
    <source>
        <strain evidence="3 4">DSM 22274</strain>
    </source>
</reference>
<name>A0A1H5PDE7_9MICC</name>
<dbReference type="InterPro" id="IPR036165">
    <property type="entry name" value="YefM-like_sf"/>
</dbReference>